<dbReference type="SUPFAM" id="SSF53178">
    <property type="entry name" value="Peptidyl-tRNA hydrolase-like"/>
    <property type="match status" value="1"/>
</dbReference>
<protein>
    <recommendedName>
        <fullName evidence="1">peptidyl-tRNA hydrolase</fullName>
        <ecNumber evidence="1">3.1.1.29</ecNumber>
    </recommendedName>
</protein>
<evidence type="ECO:0000256" key="1">
    <source>
        <dbReference type="ARBA" id="ARBA00013260"/>
    </source>
</evidence>
<evidence type="ECO:0000256" key="2">
    <source>
        <dbReference type="ARBA" id="ARBA00022555"/>
    </source>
</evidence>
<dbReference type="GeneID" id="25909301"/>
<proteinExistence type="inferred from homology"/>
<dbReference type="PROSITE" id="PS01196">
    <property type="entry name" value="PEPT_TRNA_HYDROL_2"/>
    <property type="match status" value="1"/>
</dbReference>
<dbReference type="OrthoDB" id="1711136at2759"/>
<dbReference type="RefSeq" id="XP_014152684.1">
    <property type="nucleotide sequence ID" value="XM_014297209.1"/>
</dbReference>
<sequence length="185" mass="20746">MNVPKTLIVGLGNYTMHNTRHSVGMLFVDRLAATHDAKWESVRSVYGNVAQFRVQKANGIDHDLILLKPKLFMNVNGKSVGKTCAQYLNNNWREKNRLYLVHDELEKSFGKWTIKEKGSASGHNGVRSVHQVLASQDMPRLRIGIGKPSNKSDVAAHVLQGFNRDEREKLDAVLDACAKDLVARL</sequence>
<dbReference type="InterPro" id="IPR018171">
    <property type="entry name" value="Pept_tRNA_hydro_CS"/>
</dbReference>
<dbReference type="Proteomes" id="UP000054560">
    <property type="component" value="Unassembled WGS sequence"/>
</dbReference>
<dbReference type="eggNOG" id="KOG2255">
    <property type="taxonomic scope" value="Eukaryota"/>
</dbReference>
<dbReference type="PANTHER" id="PTHR17224:SF1">
    <property type="entry name" value="PEPTIDYL-TRNA HYDROLASE"/>
    <property type="match status" value="1"/>
</dbReference>
<gene>
    <name evidence="6" type="ORF">SARC_08797</name>
</gene>
<keyword evidence="7" id="KW-1185">Reference proteome</keyword>
<keyword evidence="3 6" id="KW-0378">Hydrolase</keyword>
<comment type="similarity">
    <text evidence="5">Belongs to the PTH family.</text>
</comment>
<dbReference type="CDD" id="cd00462">
    <property type="entry name" value="PTH"/>
    <property type="match status" value="1"/>
</dbReference>
<evidence type="ECO:0000256" key="5">
    <source>
        <dbReference type="ARBA" id="ARBA00038063"/>
    </source>
</evidence>
<dbReference type="Pfam" id="PF01195">
    <property type="entry name" value="Pept_tRNA_hydro"/>
    <property type="match status" value="1"/>
</dbReference>
<dbReference type="PANTHER" id="PTHR17224">
    <property type="entry name" value="PEPTIDYL-TRNA HYDROLASE"/>
    <property type="match status" value="1"/>
</dbReference>
<evidence type="ECO:0000313" key="6">
    <source>
        <dbReference type="EMBL" id="KNC78782.1"/>
    </source>
</evidence>
<dbReference type="EC" id="3.1.1.29" evidence="1"/>
<organism evidence="6 7">
    <name type="scientific">Sphaeroforma arctica JP610</name>
    <dbReference type="NCBI Taxonomy" id="667725"/>
    <lineage>
        <taxon>Eukaryota</taxon>
        <taxon>Ichthyosporea</taxon>
        <taxon>Ichthyophonida</taxon>
        <taxon>Sphaeroforma</taxon>
    </lineage>
</organism>
<name>A0A0L0FPQ3_9EUKA</name>
<dbReference type="InterPro" id="IPR001328">
    <property type="entry name" value="Pept_tRNA_hydro"/>
</dbReference>
<dbReference type="NCBIfam" id="TIGR00447">
    <property type="entry name" value="pth"/>
    <property type="match status" value="1"/>
</dbReference>
<reference evidence="6 7" key="1">
    <citation type="submission" date="2011-02" db="EMBL/GenBank/DDBJ databases">
        <title>The Genome Sequence of Sphaeroforma arctica JP610.</title>
        <authorList>
            <consortium name="The Broad Institute Genome Sequencing Platform"/>
            <person name="Russ C."/>
            <person name="Cuomo C."/>
            <person name="Young S.K."/>
            <person name="Zeng Q."/>
            <person name="Gargeya S."/>
            <person name="Alvarado L."/>
            <person name="Berlin A."/>
            <person name="Chapman S.B."/>
            <person name="Chen Z."/>
            <person name="Freedman E."/>
            <person name="Gellesch M."/>
            <person name="Goldberg J."/>
            <person name="Griggs A."/>
            <person name="Gujja S."/>
            <person name="Heilman E."/>
            <person name="Heiman D."/>
            <person name="Howarth C."/>
            <person name="Mehta T."/>
            <person name="Neiman D."/>
            <person name="Pearson M."/>
            <person name="Roberts A."/>
            <person name="Saif S."/>
            <person name="Shea T."/>
            <person name="Shenoy N."/>
            <person name="Sisk P."/>
            <person name="Stolte C."/>
            <person name="Sykes S."/>
            <person name="White J."/>
            <person name="Yandava C."/>
            <person name="Burger G."/>
            <person name="Gray M.W."/>
            <person name="Holland P.W.H."/>
            <person name="King N."/>
            <person name="Lang F.B.F."/>
            <person name="Roger A.J."/>
            <person name="Ruiz-Trillo I."/>
            <person name="Haas B."/>
            <person name="Nusbaum C."/>
            <person name="Birren B."/>
        </authorList>
    </citation>
    <scope>NUCLEOTIDE SEQUENCE [LARGE SCALE GENOMIC DNA]</scope>
    <source>
        <strain evidence="6 7">JP610</strain>
    </source>
</reference>
<keyword evidence="4" id="KW-0694">RNA-binding</keyword>
<dbReference type="InterPro" id="IPR036416">
    <property type="entry name" value="Pept_tRNA_hydro_sf"/>
</dbReference>
<evidence type="ECO:0000313" key="7">
    <source>
        <dbReference type="Proteomes" id="UP000054560"/>
    </source>
</evidence>
<evidence type="ECO:0000256" key="3">
    <source>
        <dbReference type="ARBA" id="ARBA00022801"/>
    </source>
</evidence>
<accession>A0A0L0FPQ3</accession>
<dbReference type="AlphaFoldDB" id="A0A0L0FPQ3"/>
<dbReference type="EMBL" id="KQ242425">
    <property type="protein sequence ID" value="KNC78782.1"/>
    <property type="molecule type" value="Genomic_DNA"/>
</dbReference>
<dbReference type="Gene3D" id="3.40.50.1470">
    <property type="entry name" value="Peptidyl-tRNA hydrolase"/>
    <property type="match status" value="1"/>
</dbReference>
<keyword evidence="2" id="KW-0820">tRNA-binding</keyword>
<evidence type="ECO:0000256" key="4">
    <source>
        <dbReference type="ARBA" id="ARBA00022884"/>
    </source>
</evidence>
<dbReference type="GO" id="GO:0000049">
    <property type="term" value="F:tRNA binding"/>
    <property type="evidence" value="ECO:0007669"/>
    <property type="project" value="UniProtKB-KW"/>
</dbReference>
<dbReference type="GO" id="GO:0004045">
    <property type="term" value="F:peptidyl-tRNA hydrolase activity"/>
    <property type="evidence" value="ECO:0007669"/>
    <property type="project" value="UniProtKB-EC"/>
</dbReference>
<dbReference type="STRING" id="667725.A0A0L0FPQ3"/>